<dbReference type="InterPro" id="IPR003715">
    <property type="entry name" value="Poly_export_N"/>
</dbReference>
<keyword evidence="1" id="KW-0732">Signal</keyword>
<dbReference type="Pfam" id="PF10531">
    <property type="entry name" value="SLBB"/>
    <property type="match status" value="4"/>
</dbReference>
<evidence type="ECO:0000256" key="2">
    <source>
        <dbReference type="SAM" id="MobiDB-lite"/>
    </source>
</evidence>
<comment type="caution">
    <text evidence="5">The sequence shown here is derived from an EMBL/GenBank/DDBJ whole genome shotgun (WGS) entry which is preliminary data.</text>
</comment>
<feature type="domain" description="Soluble ligand binding" evidence="4">
    <location>
        <begin position="209"/>
        <end position="253"/>
    </location>
</feature>
<keyword evidence="6" id="KW-1185">Reference proteome</keyword>
<feature type="domain" description="Soluble ligand binding" evidence="4">
    <location>
        <begin position="293"/>
        <end position="334"/>
    </location>
</feature>
<protein>
    <submittedName>
        <fullName evidence="5">SLBB domain-containing protein</fullName>
    </submittedName>
</protein>
<feature type="region of interest" description="Disordered" evidence="2">
    <location>
        <begin position="25"/>
        <end position="72"/>
    </location>
</feature>
<dbReference type="PANTHER" id="PTHR33619:SF3">
    <property type="entry name" value="POLYSACCHARIDE EXPORT PROTEIN GFCE-RELATED"/>
    <property type="match status" value="1"/>
</dbReference>
<gene>
    <name evidence="5" type="ORF">M0L44_03530</name>
</gene>
<accession>A0ABT1BHV1</accession>
<feature type="domain" description="Soluble ligand binding" evidence="4">
    <location>
        <begin position="521"/>
        <end position="569"/>
    </location>
</feature>
<evidence type="ECO:0000259" key="3">
    <source>
        <dbReference type="Pfam" id="PF02563"/>
    </source>
</evidence>
<feature type="compositionally biased region" description="Polar residues" evidence="2">
    <location>
        <begin position="25"/>
        <end position="69"/>
    </location>
</feature>
<dbReference type="RefSeq" id="WP_252768231.1">
    <property type="nucleotide sequence ID" value="NZ_JAMXMC010000002.1"/>
</dbReference>
<dbReference type="EMBL" id="JAMXMC010000002">
    <property type="protein sequence ID" value="MCO5975796.1"/>
    <property type="molecule type" value="Genomic_DNA"/>
</dbReference>
<name>A0ABT1BHV1_9BURK</name>
<evidence type="ECO:0000313" key="6">
    <source>
        <dbReference type="Proteomes" id="UP001204851"/>
    </source>
</evidence>
<dbReference type="Proteomes" id="UP001204851">
    <property type="component" value="Unassembled WGS sequence"/>
</dbReference>
<dbReference type="PANTHER" id="PTHR33619">
    <property type="entry name" value="POLYSACCHARIDE EXPORT PROTEIN GFCE-RELATED"/>
    <property type="match status" value="1"/>
</dbReference>
<evidence type="ECO:0000256" key="1">
    <source>
        <dbReference type="ARBA" id="ARBA00022729"/>
    </source>
</evidence>
<dbReference type="Gene3D" id="3.30.1950.10">
    <property type="entry name" value="wza like domain"/>
    <property type="match status" value="1"/>
</dbReference>
<sequence length="634" mass="66765">MLAQQTGWAQSAATPVAVDNALNTGSGVNSTNIPDANTTGSRAQLKNQGQGSTSGPPRQDNTLQSQQPPSYVPNEFERYVQDLGARLSVSKSGEQPLAPVAQVRRFGADLMTDPAWGASMGLDPLPQAPSDYIVKPGDEVAVTIWGSADADLHLTVDRNGRIAIPRVGAVQVGGVRQSELNSVITRQVGQTFRNFQVSASVGRLRSIRVFVTGFALRPGSVNVSALSSVLHVLMKAGGPSAAGSFRDVTLRRGKQVVSHFDLYDLLLHGDRAADEIVQPDDVIHIGPVGVQVGLIGAVNQPAVYELMTGETLGDLLAMGGGFNAVADRSSVSIEHLTDKSGIRVQQVNIAQAQGAKTPLAAGDVIQVASALASVLPKDRQAKRVHIDGEVARPGDYVLPPGATLADALTAAGGLTPKAFLFGTEFTRESVRQVQQQNFDRALRDLETETAKSTASRRVSSAEEASSLSASESANNRLLERLRQVRPTGRVVLPLAPDTNSLPDMVLEDSDRITIPARGSSVGVFGSVFNTGSFIFNDNHTLNDYLKQAGGPTKGADPGSMFVVRANGTVVSAHQLSGTFSNGASDFRSLAALPGDTLFVPEELNKTTGVQDAKDWTQIIYQMGLGLAGIAALGL</sequence>
<dbReference type="Gene3D" id="3.10.560.10">
    <property type="entry name" value="Outer membrane lipoprotein wza domain like"/>
    <property type="match status" value="4"/>
</dbReference>
<evidence type="ECO:0000259" key="4">
    <source>
        <dbReference type="Pfam" id="PF10531"/>
    </source>
</evidence>
<organism evidence="5 6">
    <name type="scientific">Ideonella oryzae</name>
    <dbReference type="NCBI Taxonomy" id="2937441"/>
    <lineage>
        <taxon>Bacteria</taxon>
        <taxon>Pseudomonadati</taxon>
        <taxon>Pseudomonadota</taxon>
        <taxon>Betaproteobacteria</taxon>
        <taxon>Burkholderiales</taxon>
        <taxon>Sphaerotilaceae</taxon>
        <taxon>Ideonella</taxon>
    </lineage>
</organism>
<dbReference type="InterPro" id="IPR049712">
    <property type="entry name" value="Poly_export"/>
</dbReference>
<proteinExistence type="predicted"/>
<feature type="compositionally biased region" description="Low complexity" evidence="2">
    <location>
        <begin position="455"/>
        <end position="472"/>
    </location>
</feature>
<feature type="domain" description="Polysaccharide export protein N-terminal" evidence="3">
    <location>
        <begin position="127"/>
        <end position="201"/>
    </location>
</feature>
<dbReference type="Pfam" id="PF02563">
    <property type="entry name" value="Poly_export"/>
    <property type="match status" value="1"/>
</dbReference>
<evidence type="ECO:0000313" key="5">
    <source>
        <dbReference type="EMBL" id="MCO5975796.1"/>
    </source>
</evidence>
<feature type="region of interest" description="Disordered" evidence="2">
    <location>
        <begin position="448"/>
        <end position="472"/>
    </location>
</feature>
<feature type="domain" description="Soluble ligand binding" evidence="4">
    <location>
        <begin position="383"/>
        <end position="418"/>
    </location>
</feature>
<reference evidence="5 6" key="1">
    <citation type="submission" date="2022-06" db="EMBL/GenBank/DDBJ databases">
        <title>Ideonella sp. NS12-5 Genome sequencing and assembly.</title>
        <authorList>
            <person name="Jung Y."/>
        </authorList>
    </citation>
    <scope>NUCLEOTIDE SEQUENCE [LARGE SCALE GENOMIC DNA]</scope>
    <source>
        <strain evidence="5 6">NS12-5</strain>
    </source>
</reference>
<dbReference type="InterPro" id="IPR019554">
    <property type="entry name" value="Soluble_ligand-bd"/>
</dbReference>